<comment type="subcellular location">
    <subcellularLocation>
        <location evidence="1">Membrane</location>
    </subcellularLocation>
</comment>
<dbReference type="PROSITE" id="PS50262">
    <property type="entry name" value="G_PROTEIN_RECEP_F1_2"/>
    <property type="match status" value="1"/>
</dbReference>
<protein>
    <submittedName>
        <fullName evidence="7">Chemosensory receptor a</fullName>
    </submittedName>
</protein>
<organism evidence="7 8">
    <name type="scientific">Plakobranchus ocellatus</name>
    <dbReference type="NCBI Taxonomy" id="259542"/>
    <lineage>
        <taxon>Eukaryota</taxon>
        <taxon>Metazoa</taxon>
        <taxon>Spiralia</taxon>
        <taxon>Lophotrochozoa</taxon>
        <taxon>Mollusca</taxon>
        <taxon>Gastropoda</taxon>
        <taxon>Heterobranchia</taxon>
        <taxon>Euthyneura</taxon>
        <taxon>Panpulmonata</taxon>
        <taxon>Sacoglossa</taxon>
        <taxon>Placobranchoidea</taxon>
        <taxon>Plakobranchidae</taxon>
        <taxon>Plakobranchus</taxon>
    </lineage>
</organism>
<evidence type="ECO:0000256" key="1">
    <source>
        <dbReference type="ARBA" id="ARBA00004370"/>
    </source>
</evidence>
<feature type="transmembrane region" description="Helical" evidence="5">
    <location>
        <begin position="267"/>
        <end position="287"/>
    </location>
</feature>
<dbReference type="InterPro" id="IPR000276">
    <property type="entry name" value="GPCR_Rhodpsn"/>
</dbReference>
<dbReference type="Pfam" id="PF00001">
    <property type="entry name" value="7tm_1"/>
    <property type="match status" value="1"/>
</dbReference>
<evidence type="ECO:0000313" key="7">
    <source>
        <dbReference type="EMBL" id="GFN83187.1"/>
    </source>
</evidence>
<dbReference type="Gene3D" id="1.20.1070.10">
    <property type="entry name" value="Rhodopsin 7-helix transmembrane proteins"/>
    <property type="match status" value="1"/>
</dbReference>
<evidence type="ECO:0000259" key="6">
    <source>
        <dbReference type="PROSITE" id="PS50262"/>
    </source>
</evidence>
<keyword evidence="4 5" id="KW-0472">Membrane</keyword>
<dbReference type="PRINTS" id="PR00237">
    <property type="entry name" value="GPCRRHODOPSN"/>
</dbReference>
<dbReference type="PANTHER" id="PTHR46641">
    <property type="entry name" value="FMRFAMIDE RECEPTOR-RELATED"/>
    <property type="match status" value="1"/>
</dbReference>
<feature type="transmembrane region" description="Helical" evidence="5">
    <location>
        <begin position="207"/>
        <end position="229"/>
    </location>
</feature>
<keyword evidence="7" id="KW-0675">Receptor</keyword>
<dbReference type="Proteomes" id="UP000735302">
    <property type="component" value="Unassembled WGS sequence"/>
</dbReference>
<feature type="transmembrane region" description="Helical" evidence="5">
    <location>
        <begin position="73"/>
        <end position="92"/>
    </location>
</feature>
<sequence>MLNNTAYNNITVAATLKPFYQAHRLVPALMLPLEMAILIFGLGSNTTNIIVFLKNGVKDNVTTLLLSLSVSDMTYLILMTPVLSTLIIFYLAPDWNWPFDPRFTGNLFYWPAMAVYNFSSFISLFLGLVRCACVAKPLHFKSVFTKSRTTTIVIVLFFVSVSLHLPVLTIFTIDRVYEPFTNSTFVYLGYTHRLPAMVKINDYLNRIIIPWVSFIVMIACAVVLSYKLFQSSRLRSAHRYASKPGTDETGDQSKEVTGKMSEKDLHVVQSVLLICTIFIFSQLVFVISSTARLISPDFDQGGRLENLYLIAARVSSTFSVLNSSVNIFVYYNYNSKYRAGVISLFYPN</sequence>
<accession>A0AAV3YLG3</accession>
<reference evidence="7 8" key="1">
    <citation type="journal article" date="2021" name="Elife">
        <title>Chloroplast acquisition without the gene transfer in kleptoplastic sea slugs, Plakobranchus ocellatus.</title>
        <authorList>
            <person name="Maeda T."/>
            <person name="Takahashi S."/>
            <person name="Yoshida T."/>
            <person name="Shimamura S."/>
            <person name="Takaki Y."/>
            <person name="Nagai Y."/>
            <person name="Toyoda A."/>
            <person name="Suzuki Y."/>
            <person name="Arimoto A."/>
            <person name="Ishii H."/>
            <person name="Satoh N."/>
            <person name="Nishiyama T."/>
            <person name="Hasebe M."/>
            <person name="Maruyama T."/>
            <person name="Minagawa J."/>
            <person name="Obokata J."/>
            <person name="Shigenobu S."/>
        </authorList>
    </citation>
    <scope>NUCLEOTIDE SEQUENCE [LARGE SCALE GENOMIC DNA]</scope>
</reference>
<feature type="transmembrane region" description="Helical" evidence="5">
    <location>
        <begin position="107"/>
        <end position="129"/>
    </location>
</feature>
<dbReference type="GO" id="GO:0016020">
    <property type="term" value="C:membrane"/>
    <property type="evidence" value="ECO:0007669"/>
    <property type="project" value="UniProtKB-SubCell"/>
</dbReference>
<evidence type="ECO:0000256" key="5">
    <source>
        <dbReference type="SAM" id="Phobius"/>
    </source>
</evidence>
<evidence type="ECO:0000256" key="3">
    <source>
        <dbReference type="ARBA" id="ARBA00022989"/>
    </source>
</evidence>
<dbReference type="InterPro" id="IPR052954">
    <property type="entry name" value="GPCR-Ligand_Int"/>
</dbReference>
<gene>
    <name evidence="7" type="ORF">PoB_000969300</name>
</gene>
<keyword evidence="2 5" id="KW-0812">Transmembrane</keyword>
<evidence type="ECO:0000256" key="4">
    <source>
        <dbReference type="ARBA" id="ARBA00023136"/>
    </source>
</evidence>
<keyword evidence="3 5" id="KW-1133">Transmembrane helix</keyword>
<feature type="domain" description="G-protein coupled receptors family 1 profile" evidence="6">
    <location>
        <begin position="44"/>
        <end position="330"/>
    </location>
</feature>
<feature type="transmembrane region" description="Helical" evidence="5">
    <location>
        <begin position="35"/>
        <end position="53"/>
    </location>
</feature>
<evidence type="ECO:0000256" key="2">
    <source>
        <dbReference type="ARBA" id="ARBA00022692"/>
    </source>
</evidence>
<dbReference type="SUPFAM" id="SSF81321">
    <property type="entry name" value="Family A G protein-coupled receptor-like"/>
    <property type="match status" value="1"/>
</dbReference>
<dbReference type="EMBL" id="BLXT01001108">
    <property type="protein sequence ID" value="GFN83187.1"/>
    <property type="molecule type" value="Genomic_DNA"/>
</dbReference>
<feature type="transmembrane region" description="Helical" evidence="5">
    <location>
        <begin position="307"/>
        <end position="331"/>
    </location>
</feature>
<feature type="transmembrane region" description="Helical" evidence="5">
    <location>
        <begin position="150"/>
        <end position="173"/>
    </location>
</feature>
<name>A0AAV3YLG3_9GAST</name>
<dbReference type="AlphaFoldDB" id="A0AAV3YLG3"/>
<evidence type="ECO:0000313" key="8">
    <source>
        <dbReference type="Proteomes" id="UP000735302"/>
    </source>
</evidence>
<dbReference type="PANTHER" id="PTHR46641:SF2">
    <property type="entry name" value="FMRFAMIDE RECEPTOR"/>
    <property type="match status" value="1"/>
</dbReference>
<proteinExistence type="predicted"/>
<dbReference type="GO" id="GO:0004930">
    <property type="term" value="F:G protein-coupled receptor activity"/>
    <property type="evidence" value="ECO:0007669"/>
    <property type="project" value="InterPro"/>
</dbReference>
<comment type="caution">
    <text evidence="7">The sequence shown here is derived from an EMBL/GenBank/DDBJ whole genome shotgun (WGS) entry which is preliminary data.</text>
</comment>
<keyword evidence="8" id="KW-1185">Reference proteome</keyword>
<dbReference type="InterPro" id="IPR017452">
    <property type="entry name" value="GPCR_Rhodpsn_7TM"/>
</dbReference>